<accession>A0ABD3WBT3</accession>
<dbReference type="Proteomes" id="UP001634394">
    <property type="component" value="Unassembled WGS sequence"/>
</dbReference>
<protein>
    <submittedName>
        <fullName evidence="2">Uncharacterized protein</fullName>
    </submittedName>
</protein>
<evidence type="ECO:0000313" key="2">
    <source>
        <dbReference type="EMBL" id="KAL3871359.1"/>
    </source>
</evidence>
<dbReference type="EMBL" id="JBJQND010000007">
    <property type="protein sequence ID" value="KAL3871359.1"/>
    <property type="molecule type" value="Genomic_DNA"/>
</dbReference>
<reference evidence="2 3" key="1">
    <citation type="submission" date="2024-11" db="EMBL/GenBank/DDBJ databases">
        <title>Chromosome-level genome assembly of the freshwater bivalve Anodonta woodiana.</title>
        <authorList>
            <person name="Chen X."/>
        </authorList>
    </citation>
    <scope>NUCLEOTIDE SEQUENCE [LARGE SCALE GENOMIC DNA]</scope>
    <source>
        <strain evidence="2">MN2024</strain>
        <tissue evidence="2">Gills</tissue>
    </source>
</reference>
<gene>
    <name evidence="2" type="ORF">ACJMK2_039366</name>
</gene>
<proteinExistence type="predicted"/>
<feature type="coiled-coil region" evidence="1">
    <location>
        <begin position="131"/>
        <end position="158"/>
    </location>
</feature>
<evidence type="ECO:0000313" key="3">
    <source>
        <dbReference type="Proteomes" id="UP001634394"/>
    </source>
</evidence>
<comment type="caution">
    <text evidence="2">The sequence shown here is derived from an EMBL/GenBank/DDBJ whole genome shotgun (WGS) entry which is preliminary data.</text>
</comment>
<keyword evidence="3" id="KW-1185">Reference proteome</keyword>
<evidence type="ECO:0000256" key="1">
    <source>
        <dbReference type="SAM" id="Coils"/>
    </source>
</evidence>
<organism evidence="2 3">
    <name type="scientific">Sinanodonta woodiana</name>
    <name type="common">Chinese pond mussel</name>
    <name type="synonym">Anodonta woodiana</name>
    <dbReference type="NCBI Taxonomy" id="1069815"/>
    <lineage>
        <taxon>Eukaryota</taxon>
        <taxon>Metazoa</taxon>
        <taxon>Spiralia</taxon>
        <taxon>Lophotrochozoa</taxon>
        <taxon>Mollusca</taxon>
        <taxon>Bivalvia</taxon>
        <taxon>Autobranchia</taxon>
        <taxon>Heteroconchia</taxon>
        <taxon>Palaeoheterodonta</taxon>
        <taxon>Unionida</taxon>
        <taxon>Unionoidea</taxon>
        <taxon>Unionidae</taxon>
        <taxon>Unioninae</taxon>
        <taxon>Sinanodonta</taxon>
    </lineage>
</organism>
<keyword evidence="1" id="KW-0175">Coiled coil</keyword>
<name>A0ABD3WBT3_SINWO</name>
<dbReference type="AlphaFoldDB" id="A0ABD3WBT3"/>
<sequence length="386" mass="44794">MERILIPKFLGCKKDREVFNNIERFRSLVSEIEDYNRGENKSLIDLTKTLSYLKIPKGLPAIHELFSFLKAFVLDLYKVEGSSSNNTSGLTLASSDNSSKVLNKTIFKEIDIQRCSLESAIQKHMDHMRQLKAAHKKCLKLEEKLEQVKEKLVKKLEQPDCERSKWTEKQIKRLQKKLAMNGELIELAYINYQSLLDKEKMIRLDMQQLSEALQKQIVAVTREKLAESFDLLDNLAWNNHLSMYILEKIRVIDFDYASEQLYKYICQNYMYPNPEEWNIRTGFHTELEDPVLLPSEFCQNKGECIGLLDVEEPDAEMESTPEGIYVKATANCKEGTASSLTFRRGKRFKQKLVSKDGKIGFGWKRSSKTGKKVWGFYHVCLVKFAD</sequence>